<dbReference type="AlphaFoldDB" id="A0A165KRB8"/>
<evidence type="ECO:0000313" key="2">
    <source>
        <dbReference type="EMBL" id="KZV96737.1"/>
    </source>
</evidence>
<proteinExistence type="predicted"/>
<reference evidence="2 3" key="1">
    <citation type="journal article" date="2016" name="Mol. Biol. Evol.">
        <title>Comparative Genomics of Early-Diverging Mushroom-Forming Fungi Provides Insights into the Origins of Lignocellulose Decay Capabilities.</title>
        <authorList>
            <person name="Nagy L.G."/>
            <person name="Riley R."/>
            <person name="Tritt A."/>
            <person name="Adam C."/>
            <person name="Daum C."/>
            <person name="Floudas D."/>
            <person name="Sun H."/>
            <person name="Yadav J.S."/>
            <person name="Pangilinan J."/>
            <person name="Larsson K.H."/>
            <person name="Matsuura K."/>
            <person name="Barry K."/>
            <person name="Labutti K."/>
            <person name="Kuo R."/>
            <person name="Ohm R.A."/>
            <person name="Bhattacharya S.S."/>
            <person name="Shirouzu T."/>
            <person name="Yoshinaga Y."/>
            <person name="Martin F.M."/>
            <person name="Grigoriev I.V."/>
            <person name="Hibbett D.S."/>
        </authorList>
    </citation>
    <scope>NUCLEOTIDE SEQUENCE [LARGE SCALE GENOMIC DNA]</scope>
    <source>
        <strain evidence="2 3">HHB12029</strain>
    </source>
</reference>
<name>A0A165KRB8_EXIGL</name>
<dbReference type="EMBL" id="KV425939">
    <property type="protein sequence ID" value="KZV96737.1"/>
    <property type="molecule type" value="Genomic_DNA"/>
</dbReference>
<feature type="region of interest" description="Disordered" evidence="1">
    <location>
        <begin position="168"/>
        <end position="231"/>
    </location>
</feature>
<feature type="region of interest" description="Disordered" evidence="1">
    <location>
        <begin position="34"/>
        <end position="155"/>
    </location>
</feature>
<dbReference type="Proteomes" id="UP000077266">
    <property type="component" value="Unassembled WGS sequence"/>
</dbReference>
<organism evidence="2 3">
    <name type="scientific">Exidia glandulosa HHB12029</name>
    <dbReference type="NCBI Taxonomy" id="1314781"/>
    <lineage>
        <taxon>Eukaryota</taxon>
        <taxon>Fungi</taxon>
        <taxon>Dikarya</taxon>
        <taxon>Basidiomycota</taxon>
        <taxon>Agaricomycotina</taxon>
        <taxon>Agaricomycetes</taxon>
        <taxon>Auriculariales</taxon>
        <taxon>Exidiaceae</taxon>
        <taxon>Exidia</taxon>
    </lineage>
</organism>
<feature type="compositionally biased region" description="Acidic residues" evidence="1">
    <location>
        <begin position="220"/>
        <end position="231"/>
    </location>
</feature>
<evidence type="ECO:0000313" key="3">
    <source>
        <dbReference type="Proteomes" id="UP000077266"/>
    </source>
</evidence>
<dbReference type="InParanoid" id="A0A165KRB8"/>
<keyword evidence="3" id="KW-1185">Reference proteome</keyword>
<sequence>MRFKTWPVLARHLRRKGYHGMSLVPVHVLPDLELDPDDGDDLAGENGEDDSCIAFEDEGEDADDVPGGLGRTRRAKRPRTGDNDENEDIASAGSTSNAKRHNVRTAESEDEEAIVEEAVTHEDDDDVPNPSFEPSKSPAVVSPEQEDVPCTSTPIKRDFYTNLFPESLYADASPSPSHVSFDSPAVVDPEQEAETESADGEDEDWNMGMILDAQPTSDDSATEDPEDWSLV</sequence>
<evidence type="ECO:0000256" key="1">
    <source>
        <dbReference type="SAM" id="MobiDB-lite"/>
    </source>
</evidence>
<gene>
    <name evidence="2" type="ORF">EXIGLDRAFT_833442</name>
</gene>
<feature type="compositionally biased region" description="Acidic residues" evidence="1">
    <location>
        <begin position="34"/>
        <end position="64"/>
    </location>
</feature>
<accession>A0A165KRB8</accession>
<protein>
    <submittedName>
        <fullName evidence="2">Uncharacterized protein</fullName>
    </submittedName>
</protein>
<feature type="compositionally biased region" description="Acidic residues" evidence="1">
    <location>
        <begin position="189"/>
        <end position="205"/>
    </location>
</feature>